<proteinExistence type="predicted"/>
<name>A0A2M4DIQ7_ANODA</name>
<accession>A0A2M4DIQ7</accession>
<evidence type="ECO:0000313" key="1">
    <source>
        <dbReference type="EMBL" id="MBW77405.1"/>
    </source>
</evidence>
<dbReference type="AlphaFoldDB" id="A0A2M4DIQ7"/>
<protein>
    <submittedName>
        <fullName evidence="1">Putative secreted protein</fullName>
    </submittedName>
</protein>
<dbReference type="EMBL" id="GGFL01013227">
    <property type="protein sequence ID" value="MBW77405.1"/>
    <property type="molecule type" value="Transcribed_RNA"/>
</dbReference>
<sequence>MVLLLLLLLLLMVLLLLRMLLLLMVMRLMMVQCVAVMNTKRLVRMATDSGSLRSWATSSGQRGIGRTRRKDIFVWHNAERTGKLIIASCTTLPAIASSTSASTRWHTVRRSITRGNGLLLLLFEK</sequence>
<organism evidence="1">
    <name type="scientific">Anopheles darlingi</name>
    <name type="common">Mosquito</name>
    <dbReference type="NCBI Taxonomy" id="43151"/>
    <lineage>
        <taxon>Eukaryota</taxon>
        <taxon>Metazoa</taxon>
        <taxon>Ecdysozoa</taxon>
        <taxon>Arthropoda</taxon>
        <taxon>Hexapoda</taxon>
        <taxon>Insecta</taxon>
        <taxon>Pterygota</taxon>
        <taxon>Neoptera</taxon>
        <taxon>Endopterygota</taxon>
        <taxon>Diptera</taxon>
        <taxon>Nematocera</taxon>
        <taxon>Culicoidea</taxon>
        <taxon>Culicidae</taxon>
        <taxon>Anophelinae</taxon>
        <taxon>Anopheles</taxon>
    </lineage>
</organism>
<reference evidence="1" key="1">
    <citation type="submission" date="2018-01" db="EMBL/GenBank/DDBJ databases">
        <title>An insight into the sialome of Amazonian anophelines.</title>
        <authorList>
            <person name="Ribeiro J.M."/>
            <person name="Scarpassa V."/>
            <person name="Calvo E."/>
        </authorList>
    </citation>
    <scope>NUCLEOTIDE SEQUENCE</scope>
</reference>